<dbReference type="GO" id="GO:0003735">
    <property type="term" value="F:structural constituent of ribosome"/>
    <property type="evidence" value="ECO:0007669"/>
    <property type="project" value="TreeGrafter"/>
</dbReference>
<dbReference type="SMART" id="SM00732">
    <property type="entry name" value="YqgFc"/>
    <property type="match status" value="1"/>
</dbReference>
<dbReference type="Gene3D" id="1.10.3500.10">
    <property type="entry name" value="Tex N-terminal region-like"/>
    <property type="match status" value="1"/>
</dbReference>
<dbReference type="FunFam" id="3.30.420.140:FF:000001">
    <property type="entry name" value="RNA-binding transcriptional accessory protein"/>
    <property type="match status" value="1"/>
</dbReference>
<dbReference type="InterPro" id="IPR012337">
    <property type="entry name" value="RNaseH-like_sf"/>
</dbReference>
<sequence>MDINQKITEELGVKRWQVDAAVKLINEGNTIPFIARYRKEATGTLDDEQLRRLHERLTYLRNLEEKKEQVLSSIEEQGKLTEELRQQILAAETLVVVEDLYRPYRPKRRTRATIAKEKGLEPLAAVISLQKTERPVEDLAKEFINPEKEVHTVEEVIAGAKDIIAENISDEADYRIWIRKITMQKGRVISAAKNEKAESVYEMYYDFEEPVGRLAGHRILALNRGEKEKFLTVKIEAPEEDIIRYLQKKTIHGENPYTTPILKDVTEDSYKRLIAPAIEREIRSELTERAEDGAIEVFKKNLEQLLMQPPIVGQTVLGWDPAFRTGCKLAVVDPTGKVIGTTVIYPTAPTTPQKIQASKDLLKKIIKKYNITLISVGNGTASRESEMFIVELLKEIPQKVQYVIVNEAGASVYSASKLASEEFPKFDVGQRSATSIARRLQDPLAELVKIDPKSIGVGQYQHDMNQKKLSEALSGVVEDCVNKVGVDLNTASAPLLAYISGISAAIAKNIVAYREENGKFTSRRQLLKVAKLGPKAYEQCAGFMRIQGGDNPLDGTSVHPESYEAAERLLKKQGYKPEDIDGGKLTGLSLTIKNYKSLAEELEIGEITLMDIVKELEKPARDPRDEMPKPILRTDVLEMKDLTEGMILKGTVRNVIDFGVFVDIGVHQDGLVHISEITDKKFIKHPLEVVSVGDIVDVKVLSVDLKKKRIQLTMKGI</sequence>
<dbReference type="SUPFAM" id="SSF50249">
    <property type="entry name" value="Nucleic acid-binding proteins"/>
    <property type="match status" value="1"/>
</dbReference>
<dbReference type="InterPro" id="IPR023323">
    <property type="entry name" value="Tex-like_dom_sf"/>
</dbReference>
<evidence type="ECO:0000259" key="1">
    <source>
        <dbReference type="PROSITE" id="PS50126"/>
    </source>
</evidence>
<dbReference type="InterPro" id="IPR010994">
    <property type="entry name" value="RuvA_2-like"/>
</dbReference>
<accession>A0A844F5Y4</accession>
<dbReference type="EMBL" id="VUMB01000011">
    <property type="protein sequence ID" value="MSS40096.1"/>
    <property type="molecule type" value="Genomic_DNA"/>
</dbReference>
<dbReference type="PANTHER" id="PTHR10724:SF10">
    <property type="entry name" value="S1 RNA-BINDING DOMAIN-CONTAINING PROTEIN 1"/>
    <property type="match status" value="1"/>
</dbReference>
<evidence type="ECO:0000313" key="3">
    <source>
        <dbReference type="Proteomes" id="UP000462363"/>
    </source>
</evidence>
<dbReference type="InterPro" id="IPR055179">
    <property type="entry name" value="Tex-like_central_region"/>
</dbReference>
<dbReference type="GO" id="GO:0003729">
    <property type="term" value="F:mRNA binding"/>
    <property type="evidence" value="ECO:0007669"/>
    <property type="project" value="UniProtKB-ARBA"/>
</dbReference>
<dbReference type="FunFam" id="1.10.150.310:FF:000001">
    <property type="entry name" value="RNA-binding transcriptional accessory protein"/>
    <property type="match status" value="1"/>
</dbReference>
<reference evidence="2 3" key="1">
    <citation type="submission" date="2019-08" db="EMBL/GenBank/DDBJ databases">
        <title>In-depth cultivation of the pig gut microbiome towards novel bacterial diversity and tailored functional studies.</title>
        <authorList>
            <person name="Wylensek D."/>
            <person name="Hitch T.C.A."/>
            <person name="Clavel T."/>
        </authorList>
    </citation>
    <scope>NUCLEOTIDE SEQUENCE [LARGE SCALE GENOMIC DNA]</scope>
    <source>
        <strain evidence="2 3">BL-389-WT-3D</strain>
    </source>
</reference>
<dbReference type="Gene3D" id="1.10.150.310">
    <property type="entry name" value="Tex RuvX-like domain-like"/>
    <property type="match status" value="1"/>
</dbReference>
<dbReference type="Proteomes" id="UP000462363">
    <property type="component" value="Unassembled WGS sequence"/>
</dbReference>
<dbReference type="GO" id="GO:0006412">
    <property type="term" value="P:translation"/>
    <property type="evidence" value="ECO:0007669"/>
    <property type="project" value="TreeGrafter"/>
</dbReference>
<dbReference type="Pfam" id="PF17674">
    <property type="entry name" value="HHH_9"/>
    <property type="match status" value="1"/>
</dbReference>
<dbReference type="GO" id="GO:0005737">
    <property type="term" value="C:cytoplasm"/>
    <property type="evidence" value="ECO:0007669"/>
    <property type="project" value="UniProtKB-ARBA"/>
</dbReference>
<gene>
    <name evidence="2" type="ORF">FYJ37_06965</name>
</gene>
<dbReference type="Gene3D" id="1.10.10.650">
    <property type="entry name" value="RuvA domain 2-like"/>
    <property type="match status" value="1"/>
</dbReference>
<dbReference type="SUPFAM" id="SSF47781">
    <property type="entry name" value="RuvA domain 2-like"/>
    <property type="match status" value="2"/>
</dbReference>
<dbReference type="SUPFAM" id="SSF158832">
    <property type="entry name" value="Tex N-terminal region-like"/>
    <property type="match status" value="1"/>
</dbReference>
<dbReference type="InterPro" id="IPR032639">
    <property type="entry name" value="Tex_YqgF"/>
</dbReference>
<dbReference type="InterPro" id="IPR050437">
    <property type="entry name" value="Ribos_protein_bS1-like"/>
</dbReference>
<dbReference type="FunFam" id="2.40.50.140:FF:000051">
    <property type="entry name" value="RNA-binding transcriptional accessory protein"/>
    <property type="match status" value="1"/>
</dbReference>
<dbReference type="FunFam" id="1.10.10.650:FF:000001">
    <property type="entry name" value="S1 RNA-binding domain 1"/>
    <property type="match status" value="1"/>
</dbReference>
<dbReference type="PANTHER" id="PTHR10724">
    <property type="entry name" value="30S RIBOSOMAL PROTEIN S1"/>
    <property type="match status" value="1"/>
</dbReference>
<dbReference type="InterPro" id="IPR018974">
    <property type="entry name" value="Tex-like_N"/>
</dbReference>
<dbReference type="AlphaFoldDB" id="A0A844F5Y4"/>
<evidence type="ECO:0000313" key="2">
    <source>
        <dbReference type="EMBL" id="MSS40096.1"/>
    </source>
</evidence>
<dbReference type="Pfam" id="PF22706">
    <property type="entry name" value="Tex_central_region"/>
    <property type="match status" value="1"/>
</dbReference>
<dbReference type="InterPro" id="IPR012340">
    <property type="entry name" value="NA-bd_OB-fold"/>
</dbReference>
<organism evidence="2 3">
    <name type="scientific">Clostridium scindens (strain JCM 10418 / VPI 12708)</name>
    <dbReference type="NCBI Taxonomy" id="29347"/>
    <lineage>
        <taxon>Bacteria</taxon>
        <taxon>Bacillati</taxon>
        <taxon>Bacillota</taxon>
        <taxon>Clostridia</taxon>
        <taxon>Lachnospirales</taxon>
        <taxon>Lachnospiraceae</taxon>
    </lineage>
</organism>
<dbReference type="InterPro" id="IPR023319">
    <property type="entry name" value="Tex-like_HTH_dom_sf"/>
</dbReference>
<comment type="caution">
    <text evidence="2">The sequence shown here is derived from an EMBL/GenBank/DDBJ whole genome shotgun (WGS) entry which is preliminary data.</text>
</comment>
<dbReference type="RefSeq" id="WP_009248157.1">
    <property type="nucleotide sequence ID" value="NZ_AP024846.1"/>
</dbReference>
<dbReference type="Gene3D" id="3.30.420.140">
    <property type="entry name" value="YqgF/RNase H-like domain"/>
    <property type="match status" value="1"/>
</dbReference>
<dbReference type="Pfam" id="PF12836">
    <property type="entry name" value="HHH_3"/>
    <property type="match status" value="1"/>
</dbReference>
<dbReference type="Pfam" id="PF00575">
    <property type="entry name" value="S1"/>
    <property type="match status" value="1"/>
</dbReference>
<dbReference type="GO" id="GO:0006139">
    <property type="term" value="P:nucleobase-containing compound metabolic process"/>
    <property type="evidence" value="ECO:0007669"/>
    <property type="project" value="InterPro"/>
</dbReference>
<proteinExistence type="predicted"/>
<dbReference type="CDD" id="cd05685">
    <property type="entry name" value="S1_Tex"/>
    <property type="match status" value="1"/>
</dbReference>
<dbReference type="InterPro" id="IPR044146">
    <property type="entry name" value="S1_Tex"/>
</dbReference>
<dbReference type="InterPro" id="IPR041692">
    <property type="entry name" value="HHH_9"/>
</dbReference>
<dbReference type="SMART" id="SM00316">
    <property type="entry name" value="S1"/>
    <property type="match status" value="1"/>
</dbReference>
<dbReference type="Gene3D" id="2.40.50.140">
    <property type="entry name" value="Nucleic acid-binding proteins"/>
    <property type="match status" value="1"/>
</dbReference>
<dbReference type="InterPro" id="IPR006641">
    <property type="entry name" value="YqgF/RNaseH-like_dom"/>
</dbReference>
<dbReference type="SUPFAM" id="SSF53098">
    <property type="entry name" value="Ribonuclease H-like"/>
    <property type="match status" value="1"/>
</dbReference>
<dbReference type="Pfam" id="PF09371">
    <property type="entry name" value="Tex_N"/>
    <property type="match status" value="1"/>
</dbReference>
<dbReference type="PROSITE" id="PS50126">
    <property type="entry name" value="S1"/>
    <property type="match status" value="1"/>
</dbReference>
<dbReference type="InterPro" id="IPR037027">
    <property type="entry name" value="YqgF/RNaseH-like_dom_sf"/>
</dbReference>
<name>A0A844F5Y4_CLOSV</name>
<dbReference type="InterPro" id="IPR003029">
    <property type="entry name" value="S1_domain"/>
</dbReference>
<dbReference type="Pfam" id="PF16921">
    <property type="entry name" value="Tex_YqgF"/>
    <property type="match status" value="1"/>
</dbReference>
<feature type="domain" description="S1 motif" evidence="1">
    <location>
        <begin position="645"/>
        <end position="715"/>
    </location>
</feature>
<protein>
    <submittedName>
        <fullName evidence="2">RNA-binding transcriptional accessory protein</fullName>
    </submittedName>
</protein>